<dbReference type="Gene3D" id="3.30.1330.60">
    <property type="entry name" value="OmpA-like domain"/>
    <property type="match status" value="1"/>
</dbReference>
<dbReference type="InterPro" id="IPR050330">
    <property type="entry name" value="Bact_OuterMem_StrucFunc"/>
</dbReference>
<dbReference type="RefSeq" id="WP_168048160.1">
    <property type="nucleotide sequence ID" value="NZ_JAATJM010000002.1"/>
</dbReference>
<accession>A0A7X5YLI4</accession>
<keyword evidence="5" id="KW-1185">Reference proteome</keyword>
<sequence>MRSLTMFAAVVSVIAVAAPAWANEFLDYFDYGRTELSANGYVMARRVIQYTQAAADPRVTITGHMDTAEAAEFSDEIAGRRAQAVATELVRLGMDPGRIRIVSRADRMLARPTPAGVREPLNRRVMVSINFGGWPETATPR</sequence>
<dbReference type="CDD" id="cd07185">
    <property type="entry name" value="OmpA_C-like"/>
    <property type="match status" value="1"/>
</dbReference>
<proteinExistence type="predicted"/>
<comment type="caution">
    <text evidence="4">The sequence shown here is derived from an EMBL/GenBank/DDBJ whole genome shotgun (WGS) entry which is preliminary data.</text>
</comment>
<organism evidence="4 5">
    <name type="scientific">Brevundimonas alba</name>
    <dbReference type="NCBI Taxonomy" id="74314"/>
    <lineage>
        <taxon>Bacteria</taxon>
        <taxon>Pseudomonadati</taxon>
        <taxon>Pseudomonadota</taxon>
        <taxon>Alphaproteobacteria</taxon>
        <taxon>Caulobacterales</taxon>
        <taxon>Caulobacteraceae</taxon>
        <taxon>Brevundimonas</taxon>
    </lineage>
</organism>
<evidence type="ECO:0000256" key="1">
    <source>
        <dbReference type="PROSITE-ProRule" id="PRU00473"/>
    </source>
</evidence>
<keyword evidence="1" id="KW-0472">Membrane</keyword>
<protein>
    <submittedName>
        <fullName evidence="4">Outer membrane protein OmpA-like peptidoglycan-associated protein</fullName>
    </submittedName>
</protein>
<dbReference type="SUPFAM" id="SSF103088">
    <property type="entry name" value="OmpA-like"/>
    <property type="match status" value="1"/>
</dbReference>
<feature type="chain" id="PRO_5030729982" evidence="2">
    <location>
        <begin position="23"/>
        <end position="141"/>
    </location>
</feature>
<gene>
    <name evidence="4" type="ORF">GGQ87_002460</name>
</gene>
<dbReference type="AlphaFoldDB" id="A0A7X5YLI4"/>
<evidence type="ECO:0000256" key="2">
    <source>
        <dbReference type="SAM" id="SignalP"/>
    </source>
</evidence>
<dbReference type="PANTHER" id="PTHR30329">
    <property type="entry name" value="STATOR ELEMENT OF FLAGELLAR MOTOR COMPLEX"/>
    <property type="match status" value="1"/>
</dbReference>
<dbReference type="EMBL" id="JAATJM010000002">
    <property type="protein sequence ID" value="NJC42165.1"/>
    <property type="molecule type" value="Genomic_DNA"/>
</dbReference>
<evidence type="ECO:0000313" key="5">
    <source>
        <dbReference type="Proteomes" id="UP000587415"/>
    </source>
</evidence>
<dbReference type="InterPro" id="IPR006665">
    <property type="entry name" value="OmpA-like"/>
</dbReference>
<dbReference type="PANTHER" id="PTHR30329:SF21">
    <property type="entry name" value="LIPOPROTEIN YIAD-RELATED"/>
    <property type="match status" value="1"/>
</dbReference>
<dbReference type="PROSITE" id="PS51123">
    <property type="entry name" value="OMPA_2"/>
    <property type="match status" value="1"/>
</dbReference>
<reference evidence="4 5" key="1">
    <citation type="submission" date="2020-03" db="EMBL/GenBank/DDBJ databases">
        <title>Genomic Encyclopedia of Type Strains, Phase IV (KMG-IV): sequencing the most valuable type-strain genomes for metagenomic binning, comparative biology and taxonomic classification.</title>
        <authorList>
            <person name="Goeker M."/>
        </authorList>
    </citation>
    <scope>NUCLEOTIDE SEQUENCE [LARGE SCALE GENOMIC DNA]</scope>
    <source>
        <strain evidence="4 5">DSM 4736</strain>
    </source>
</reference>
<dbReference type="InterPro" id="IPR036737">
    <property type="entry name" value="OmpA-like_sf"/>
</dbReference>
<feature type="signal peptide" evidence="2">
    <location>
        <begin position="1"/>
        <end position="22"/>
    </location>
</feature>
<evidence type="ECO:0000259" key="3">
    <source>
        <dbReference type="PROSITE" id="PS51123"/>
    </source>
</evidence>
<feature type="domain" description="OmpA-like" evidence="3">
    <location>
        <begin position="16"/>
        <end position="133"/>
    </location>
</feature>
<keyword evidence="2" id="KW-0732">Signal</keyword>
<dbReference type="GO" id="GO:0016020">
    <property type="term" value="C:membrane"/>
    <property type="evidence" value="ECO:0007669"/>
    <property type="project" value="UniProtKB-UniRule"/>
</dbReference>
<name>A0A7X5YLI4_9CAUL</name>
<evidence type="ECO:0000313" key="4">
    <source>
        <dbReference type="EMBL" id="NJC42165.1"/>
    </source>
</evidence>
<dbReference type="Pfam" id="PF00691">
    <property type="entry name" value="OmpA"/>
    <property type="match status" value="1"/>
</dbReference>
<dbReference type="Proteomes" id="UP000587415">
    <property type="component" value="Unassembled WGS sequence"/>
</dbReference>